<keyword evidence="1" id="KW-0472">Membrane</keyword>
<comment type="caution">
    <text evidence="2">The sequence shown here is derived from an EMBL/GenBank/DDBJ whole genome shotgun (WGS) entry which is preliminary data.</text>
</comment>
<organism evidence="2 3">
    <name type="scientific">Dyella ginsengisoli</name>
    <dbReference type="NCBI Taxonomy" id="363848"/>
    <lineage>
        <taxon>Bacteria</taxon>
        <taxon>Pseudomonadati</taxon>
        <taxon>Pseudomonadota</taxon>
        <taxon>Gammaproteobacteria</taxon>
        <taxon>Lysobacterales</taxon>
        <taxon>Rhodanobacteraceae</taxon>
        <taxon>Dyella</taxon>
    </lineage>
</organism>
<name>A0ABW8JVP1_9GAMM</name>
<dbReference type="RefSeq" id="WP_404632492.1">
    <property type="nucleotide sequence ID" value="NZ_JADIKM010000002.1"/>
</dbReference>
<evidence type="ECO:0000313" key="3">
    <source>
        <dbReference type="Proteomes" id="UP001620460"/>
    </source>
</evidence>
<dbReference type="EMBL" id="JADIKM010000002">
    <property type="protein sequence ID" value="MFK2904221.1"/>
    <property type="molecule type" value="Genomic_DNA"/>
</dbReference>
<feature type="transmembrane region" description="Helical" evidence="1">
    <location>
        <begin position="12"/>
        <end position="36"/>
    </location>
</feature>
<evidence type="ECO:0000256" key="1">
    <source>
        <dbReference type="SAM" id="Phobius"/>
    </source>
</evidence>
<accession>A0ABW8JVP1</accession>
<gene>
    <name evidence="2" type="ORF">ISP17_09600</name>
</gene>
<proteinExistence type="predicted"/>
<dbReference type="Proteomes" id="UP001620460">
    <property type="component" value="Unassembled WGS sequence"/>
</dbReference>
<keyword evidence="3" id="KW-1185">Reference proteome</keyword>
<feature type="transmembrane region" description="Helical" evidence="1">
    <location>
        <begin position="102"/>
        <end position="120"/>
    </location>
</feature>
<reference evidence="2 3" key="1">
    <citation type="submission" date="2020-10" db="EMBL/GenBank/DDBJ databases">
        <title>Phylogeny of dyella-like bacteria.</title>
        <authorList>
            <person name="Fu J."/>
        </authorList>
    </citation>
    <scope>NUCLEOTIDE SEQUENCE [LARGE SCALE GENOMIC DNA]</scope>
    <source>
        <strain evidence="2 3">Gsoil3046</strain>
    </source>
</reference>
<protein>
    <submittedName>
        <fullName evidence="2">Uncharacterized protein</fullName>
    </submittedName>
</protein>
<evidence type="ECO:0000313" key="2">
    <source>
        <dbReference type="EMBL" id="MFK2904221.1"/>
    </source>
</evidence>
<feature type="transmembrane region" description="Helical" evidence="1">
    <location>
        <begin position="48"/>
        <end position="70"/>
    </location>
</feature>
<keyword evidence="1" id="KW-0812">Transmembrane</keyword>
<keyword evidence="1" id="KW-1133">Transmembrane helix</keyword>
<sequence>MPYDQSWMGYGFVGGLQAGAISAVAGALLFALFHAIGRRGGWSEAKKIGWSYLLALALSGGGDIGNLFYFNFGKLQSLALLRAKLAEVHDPDNLGTRAFCEMVGVGVGIFAAWVVIDWLARRRARGSAAR</sequence>